<accession>A0AA86SUD4</accession>
<name>A0AA86SUD4_9FABA</name>
<evidence type="ECO:0000313" key="1">
    <source>
        <dbReference type="EMBL" id="CAJ1965084.1"/>
    </source>
</evidence>
<organism evidence="1 2">
    <name type="scientific">Sphenostylis stenocarpa</name>
    <dbReference type="NCBI Taxonomy" id="92480"/>
    <lineage>
        <taxon>Eukaryota</taxon>
        <taxon>Viridiplantae</taxon>
        <taxon>Streptophyta</taxon>
        <taxon>Embryophyta</taxon>
        <taxon>Tracheophyta</taxon>
        <taxon>Spermatophyta</taxon>
        <taxon>Magnoliopsida</taxon>
        <taxon>eudicotyledons</taxon>
        <taxon>Gunneridae</taxon>
        <taxon>Pentapetalae</taxon>
        <taxon>rosids</taxon>
        <taxon>fabids</taxon>
        <taxon>Fabales</taxon>
        <taxon>Fabaceae</taxon>
        <taxon>Papilionoideae</taxon>
        <taxon>50 kb inversion clade</taxon>
        <taxon>NPAAA clade</taxon>
        <taxon>indigoferoid/millettioid clade</taxon>
        <taxon>Phaseoleae</taxon>
        <taxon>Sphenostylis</taxon>
    </lineage>
</organism>
<sequence length="101" mass="10864">MKEKRLVARGGRDLVSGLVKEKWVAPIEGGRGRAVADVEGEGEGSWRWRGANACVTCGGFGGDGYHDKCSGGGKKWAGNGRLGDREMEMRRLVKEKGQDEG</sequence>
<dbReference type="AlphaFoldDB" id="A0AA86SUD4"/>
<dbReference type="EMBL" id="OY731403">
    <property type="protein sequence ID" value="CAJ1965084.1"/>
    <property type="molecule type" value="Genomic_DNA"/>
</dbReference>
<keyword evidence="2" id="KW-1185">Reference proteome</keyword>
<protein>
    <submittedName>
        <fullName evidence="1">Uncharacterized protein</fullName>
    </submittedName>
</protein>
<gene>
    <name evidence="1" type="ORF">AYBTSS11_LOCUS20654</name>
</gene>
<evidence type="ECO:0000313" key="2">
    <source>
        <dbReference type="Proteomes" id="UP001189624"/>
    </source>
</evidence>
<proteinExistence type="predicted"/>
<dbReference type="Gramene" id="rna-AYBTSS11_LOCUS20654">
    <property type="protein sequence ID" value="CAJ1965084.1"/>
    <property type="gene ID" value="gene-AYBTSS11_LOCUS20654"/>
</dbReference>
<reference evidence="1" key="1">
    <citation type="submission" date="2023-10" db="EMBL/GenBank/DDBJ databases">
        <authorList>
            <person name="Domelevo Entfellner J.-B."/>
        </authorList>
    </citation>
    <scope>NUCLEOTIDE SEQUENCE</scope>
</reference>
<dbReference type="Proteomes" id="UP001189624">
    <property type="component" value="Chromosome 6"/>
</dbReference>